<keyword evidence="10" id="KW-1185">Reference proteome</keyword>
<feature type="transmembrane region" description="Helical" evidence="7">
    <location>
        <begin position="53"/>
        <end position="73"/>
    </location>
</feature>
<dbReference type="InterPro" id="IPR011701">
    <property type="entry name" value="MFS"/>
</dbReference>
<feature type="transmembrane region" description="Helical" evidence="7">
    <location>
        <begin position="370"/>
        <end position="394"/>
    </location>
</feature>
<dbReference type="PROSITE" id="PS50850">
    <property type="entry name" value="MFS"/>
    <property type="match status" value="1"/>
</dbReference>
<feature type="transmembrane region" description="Helical" evidence="7">
    <location>
        <begin position="220"/>
        <end position="245"/>
    </location>
</feature>
<dbReference type="InterPro" id="IPR001958">
    <property type="entry name" value="Tet-R_TetA/multi-R_MdtG-like"/>
</dbReference>
<evidence type="ECO:0000256" key="5">
    <source>
        <dbReference type="ARBA" id="ARBA00022989"/>
    </source>
</evidence>
<dbReference type="Gene3D" id="1.20.1250.20">
    <property type="entry name" value="MFS general substrate transporter like domains"/>
    <property type="match status" value="1"/>
</dbReference>
<feature type="domain" description="Major facilitator superfamily (MFS) profile" evidence="8">
    <location>
        <begin position="19"/>
        <end position="399"/>
    </location>
</feature>
<dbReference type="STRING" id="229921.ADN01_04105"/>
<evidence type="ECO:0000256" key="1">
    <source>
        <dbReference type="ARBA" id="ARBA00004651"/>
    </source>
</evidence>
<evidence type="ECO:0000313" key="10">
    <source>
        <dbReference type="Proteomes" id="UP000050501"/>
    </source>
</evidence>
<evidence type="ECO:0000313" key="9">
    <source>
        <dbReference type="EMBL" id="KPL88088.1"/>
    </source>
</evidence>
<comment type="caution">
    <text evidence="9">The sequence shown here is derived from an EMBL/GenBank/DDBJ whole genome shotgun (WGS) entry which is preliminary data.</text>
</comment>
<keyword evidence="6 7" id="KW-0472">Membrane</keyword>
<dbReference type="GO" id="GO:0005886">
    <property type="term" value="C:plasma membrane"/>
    <property type="evidence" value="ECO:0007669"/>
    <property type="project" value="UniProtKB-SubCell"/>
</dbReference>
<evidence type="ECO:0000256" key="4">
    <source>
        <dbReference type="ARBA" id="ARBA00022692"/>
    </source>
</evidence>
<keyword evidence="3" id="KW-1003">Cell membrane</keyword>
<protein>
    <recommendedName>
        <fullName evidence="8">Major facilitator superfamily (MFS) profile domain-containing protein</fullName>
    </recommendedName>
</protein>
<reference evidence="9 10" key="1">
    <citation type="submission" date="2015-07" db="EMBL/GenBank/DDBJ databases">
        <title>Genome sequence of Levilinea saccharolytica DSM 16555.</title>
        <authorList>
            <person name="Hemp J."/>
            <person name="Ward L.M."/>
            <person name="Pace L.A."/>
            <person name="Fischer W.W."/>
        </authorList>
    </citation>
    <scope>NUCLEOTIDE SEQUENCE [LARGE SCALE GENOMIC DNA]</scope>
    <source>
        <strain evidence="9 10">KIBI-1</strain>
    </source>
</reference>
<dbReference type="EMBL" id="LGCM01000018">
    <property type="protein sequence ID" value="KPL88088.1"/>
    <property type="molecule type" value="Genomic_DNA"/>
</dbReference>
<evidence type="ECO:0000256" key="2">
    <source>
        <dbReference type="ARBA" id="ARBA00022448"/>
    </source>
</evidence>
<accession>A0A0P6YF10</accession>
<dbReference type="AlphaFoldDB" id="A0A0P6YF10"/>
<evidence type="ECO:0000259" key="8">
    <source>
        <dbReference type="PROSITE" id="PS50850"/>
    </source>
</evidence>
<feature type="transmembrane region" description="Helical" evidence="7">
    <location>
        <begin position="257"/>
        <end position="278"/>
    </location>
</feature>
<keyword evidence="5 7" id="KW-1133">Transmembrane helix</keyword>
<name>A0A0P6YF10_9CHLR</name>
<gene>
    <name evidence="9" type="ORF">ADN01_04105</name>
</gene>
<keyword evidence="2" id="KW-0813">Transport</keyword>
<evidence type="ECO:0000256" key="6">
    <source>
        <dbReference type="ARBA" id="ARBA00023136"/>
    </source>
</evidence>
<dbReference type="CDD" id="cd17329">
    <property type="entry name" value="MFS_MdtH_MDR_like"/>
    <property type="match status" value="1"/>
</dbReference>
<proteinExistence type="predicted"/>
<organism evidence="9 10">
    <name type="scientific">Levilinea saccharolytica</name>
    <dbReference type="NCBI Taxonomy" id="229921"/>
    <lineage>
        <taxon>Bacteria</taxon>
        <taxon>Bacillati</taxon>
        <taxon>Chloroflexota</taxon>
        <taxon>Anaerolineae</taxon>
        <taxon>Anaerolineales</taxon>
        <taxon>Anaerolineaceae</taxon>
        <taxon>Levilinea</taxon>
    </lineage>
</organism>
<feature type="transmembrane region" description="Helical" evidence="7">
    <location>
        <begin position="20"/>
        <end position="41"/>
    </location>
</feature>
<feature type="transmembrane region" description="Helical" evidence="7">
    <location>
        <begin position="345"/>
        <end position="364"/>
    </location>
</feature>
<evidence type="ECO:0000256" key="3">
    <source>
        <dbReference type="ARBA" id="ARBA00022475"/>
    </source>
</evidence>
<dbReference type="Proteomes" id="UP000050501">
    <property type="component" value="Unassembled WGS sequence"/>
</dbReference>
<evidence type="ECO:0000256" key="7">
    <source>
        <dbReference type="SAM" id="Phobius"/>
    </source>
</evidence>
<keyword evidence="4 7" id="KW-0812">Transmembrane</keyword>
<dbReference type="SUPFAM" id="SSF103473">
    <property type="entry name" value="MFS general substrate transporter"/>
    <property type="match status" value="1"/>
</dbReference>
<dbReference type="InterPro" id="IPR020846">
    <property type="entry name" value="MFS_dom"/>
</dbReference>
<feature type="transmembrane region" description="Helical" evidence="7">
    <location>
        <begin position="311"/>
        <end position="333"/>
    </location>
</feature>
<dbReference type="PRINTS" id="PR01035">
    <property type="entry name" value="TCRTETA"/>
</dbReference>
<dbReference type="PANTHER" id="PTHR23517">
    <property type="entry name" value="RESISTANCE PROTEIN MDTM, PUTATIVE-RELATED-RELATED"/>
    <property type="match status" value="1"/>
</dbReference>
<dbReference type="InterPro" id="IPR036259">
    <property type="entry name" value="MFS_trans_sf"/>
</dbReference>
<comment type="subcellular location">
    <subcellularLocation>
        <location evidence="1">Cell membrane</location>
        <topology evidence="1">Multi-pass membrane protein</topology>
    </subcellularLocation>
</comment>
<feature type="transmembrane region" description="Helical" evidence="7">
    <location>
        <begin position="173"/>
        <end position="191"/>
    </location>
</feature>
<sequence>MINLFFKRMRAMYEYYPMQFWLLMAGMLVSRIGMGMIWPFLTIYLKTKLGLPLTTITALLTLDSIMSIIASFLAGTVTDRLGRKWVMVVSLSMMGIVYAMMSQANTLGAFAILMALRGLAVPMYQVGADAMIADLIPNDQRAEAYSLLRMVSNTGIAIGPAIGGFIAATSYGIAFMIAAVSLLLFSSLVGFGMRETIPAEAAAQARTGDGGYRTVFRDRFFLWFVGAFTMTGMASSLVFALLPLYTKENFQLPETQTGLLMTVNATMVVLFQVLVTRWTKQRRPLAMLTIGALFYAVGIGGMTAGSAFPHFAVSMAVMTIGELIVAPTSTSLASSLAPISMRGRYMSVFSLGWGISHGLGPVVGGLLNDFIAPIAIWYGGVAWALLSAGLYFILYRTRKTRENSASPQPV</sequence>
<feature type="transmembrane region" description="Helical" evidence="7">
    <location>
        <begin position="285"/>
        <end position="305"/>
    </location>
</feature>
<dbReference type="InterPro" id="IPR050171">
    <property type="entry name" value="MFS_Transporters"/>
</dbReference>
<dbReference type="GO" id="GO:0022857">
    <property type="term" value="F:transmembrane transporter activity"/>
    <property type="evidence" value="ECO:0007669"/>
    <property type="project" value="InterPro"/>
</dbReference>
<dbReference type="Pfam" id="PF07690">
    <property type="entry name" value="MFS_1"/>
    <property type="match status" value="1"/>
</dbReference>
<dbReference type="PANTHER" id="PTHR23517:SF2">
    <property type="entry name" value="MULTIDRUG RESISTANCE PROTEIN MDTH"/>
    <property type="match status" value="1"/>
</dbReference>